<keyword evidence="11" id="KW-1185">Reference proteome</keyword>
<dbReference type="EMBL" id="JBHSXN010000001">
    <property type="protein sequence ID" value="MFC6951368.1"/>
    <property type="molecule type" value="Genomic_DNA"/>
</dbReference>
<dbReference type="InterPro" id="IPR038157">
    <property type="entry name" value="FeoA_core_dom"/>
</dbReference>
<comment type="subunit">
    <text evidence="3">Homodimer.</text>
</comment>
<dbReference type="SMART" id="SM00529">
    <property type="entry name" value="HTH_DTXR"/>
    <property type="match status" value="1"/>
</dbReference>
<keyword evidence="4" id="KW-0408">Iron</keyword>
<dbReference type="SUPFAM" id="SSF46785">
    <property type="entry name" value="Winged helix' DNA-binding domain"/>
    <property type="match status" value="1"/>
</dbReference>
<dbReference type="GO" id="GO:0003677">
    <property type="term" value="F:DNA binding"/>
    <property type="evidence" value="ECO:0007669"/>
    <property type="project" value="UniProtKB-KW"/>
</dbReference>
<feature type="compositionally biased region" description="Acidic residues" evidence="8">
    <location>
        <begin position="234"/>
        <end position="260"/>
    </location>
</feature>
<comment type="subcellular location">
    <subcellularLocation>
        <location evidence="1">Cytoplasm</location>
    </subcellularLocation>
</comment>
<dbReference type="Pfam" id="PF04023">
    <property type="entry name" value="FeoA"/>
    <property type="match status" value="1"/>
</dbReference>
<dbReference type="Pfam" id="PF01325">
    <property type="entry name" value="Fe_dep_repress"/>
    <property type="match status" value="1"/>
</dbReference>
<evidence type="ECO:0000256" key="7">
    <source>
        <dbReference type="ARBA" id="ARBA00023163"/>
    </source>
</evidence>
<dbReference type="Gene3D" id="2.30.30.90">
    <property type="match status" value="1"/>
</dbReference>
<dbReference type="InterPro" id="IPR036388">
    <property type="entry name" value="WH-like_DNA-bd_sf"/>
</dbReference>
<dbReference type="SUPFAM" id="SSF47979">
    <property type="entry name" value="Iron-dependent repressor protein, dimerization domain"/>
    <property type="match status" value="1"/>
</dbReference>
<accession>A0ABD5V996</accession>
<dbReference type="Gene3D" id="1.10.10.10">
    <property type="entry name" value="Winged helix-like DNA-binding domain superfamily/Winged helix DNA-binding domain"/>
    <property type="match status" value="1"/>
</dbReference>
<feature type="domain" description="HTH dtxR-type" evidence="9">
    <location>
        <begin position="2"/>
        <end position="64"/>
    </location>
</feature>
<dbReference type="SUPFAM" id="SSF50037">
    <property type="entry name" value="C-terminal domain of transcriptional repressors"/>
    <property type="match status" value="1"/>
</dbReference>
<proteinExistence type="inferred from homology"/>
<dbReference type="AlphaFoldDB" id="A0ABD5V996"/>
<evidence type="ECO:0000313" key="10">
    <source>
        <dbReference type="EMBL" id="MFC6951368.1"/>
    </source>
</evidence>
<evidence type="ECO:0000256" key="3">
    <source>
        <dbReference type="ARBA" id="ARBA00011738"/>
    </source>
</evidence>
<dbReference type="InterPro" id="IPR022689">
    <property type="entry name" value="Iron_dep_repressor"/>
</dbReference>
<dbReference type="Proteomes" id="UP001596395">
    <property type="component" value="Unassembled WGS sequence"/>
</dbReference>
<dbReference type="PANTHER" id="PTHR33238">
    <property type="entry name" value="IRON (METAL) DEPENDENT REPRESSOR, DTXR FAMILY"/>
    <property type="match status" value="1"/>
</dbReference>
<keyword evidence="5" id="KW-0805">Transcription regulation</keyword>
<evidence type="ECO:0000256" key="1">
    <source>
        <dbReference type="ARBA" id="ARBA00004496"/>
    </source>
</evidence>
<dbReference type="RefSeq" id="WP_336348403.1">
    <property type="nucleotide sequence ID" value="NZ_JAZAQL010000001.1"/>
</dbReference>
<dbReference type="InterPro" id="IPR036421">
    <property type="entry name" value="Fe_dep_repressor_sf"/>
</dbReference>
<evidence type="ECO:0000313" key="11">
    <source>
        <dbReference type="Proteomes" id="UP001596395"/>
    </source>
</evidence>
<dbReference type="PANTHER" id="PTHR33238:SF7">
    <property type="entry name" value="IRON-DEPENDENT TRANSCRIPTIONAL REGULATOR"/>
    <property type="match status" value="1"/>
</dbReference>
<dbReference type="InterPro" id="IPR036390">
    <property type="entry name" value="WH_DNA-bd_sf"/>
</dbReference>
<dbReference type="FunFam" id="1.10.60.10:FF:000004">
    <property type="entry name" value="DtxR family transcriptional regulator"/>
    <property type="match status" value="1"/>
</dbReference>
<dbReference type="InterPro" id="IPR008988">
    <property type="entry name" value="Transcriptional_repressor_C"/>
</dbReference>
<keyword evidence="6" id="KW-0238">DNA-binding</keyword>
<feature type="region of interest" description="Disordered" evidence="8">
    <location>
        <begin position="121"/>
        <end position="146"/>
    </location>
</feature>
<dbReference type="GO" id="GO:0005737">
    <property type="term" value="C:cytoplasm"/>
    <property type="evidence" value="ECO:0007669"/>
    <property type="project" value="UniProtKB-SubCell"/>
</dbReference>
<comment type="similarity">
    <text evidence="2">Belongs to the DtxR/MntR family.</text>
</comment>
<keyword evidence="7" id="KW-0804">Transcription</keyword>
<evidence type="ECO:0000256" key="4">
    <source>
        <dbReference type="ARBA" id="ARBA00023004"/>
    </source>
</evidence>
<dbReference type="InterPro" id="IPR007167">
    <property type="entry name" value="Fe-transptr_FeoA-like"/>
</dbReference>
<feature type="region of interest" description="Disordered" evidence="8">
    <location>
        <begin position="211"/>
        <end position="260"/>
    </location>
</feature>
<dbReference type="Gene3D" id="1.10.60.10">
    <property type="entry name" value="Iron dependent repressor, metal binding and dimerisation domain"/>
    <property type="match status" value="1"/>
</dbReference>
<evidence type="ECO:0000259" key="9">
    <source>
        <dbReference type="PROSITE" id="PS50944"/>
    </source>
</evidence>
<reference evidence="10 11" key="1">
    <citation type="journal article" date="2019" name="Int. J. Syst. Evol. Microbiol.">
        <title>The Global Catalogue of Microorganisms (GCM) 10K type strain sequencing project: providing services to taxonomists for standard genome sequencing and annotation.</title>
        <authorList>
            <consortium name="The Broad Institute Genomics Platform"/>
            <consortium name="The Broad Institute Genome Sequencing Center for Infectious Disease"/>
            <person name="Wu L."/>
            <person name="Ma J."/>
        </authorList>
    </citation>
    <scope>NUCLEOTIDE SEQUENCE [LARGE SCALE GENOMIC DNA]</scope>
    <source>
        <strain evidence="10 11">GX26</strain>
    </source>
</reference>
<dbReference type="InterPro" id="IPR050536">
    <property type="entry name" value="DtxR_MntR_Metal-Reg"/>
</dbReference>
<dbReference type="Pfam" id="PF02742">
    <property type="entry name" value="Fe_dep_repr_C"/>
    <property type="match status" value="1"/>
</dbReference>
<dbReference type="InterPro" id="IPR001367">
    <property type="entry name" value="Fe_dep_repressor"/>
</dbReference>
<evidence type="ECO:0000256" key="2">
    <source>
        <dbReference type="ARBA" id="ARBA00007871"/>
    </source>
</evidence>
<organism evidence="10 11">
    <name type="scientific">Halorubellus litoreus</name>
    <dbReference type="NCBI Taxonomy" id="755308"/>
    <lineage>
        <taxon>Archaea</taxon>
        <taxon>Methanobacteriati</taxon>
        <taxon>Methanobacteriota</taxon>
        <taxon>Stenosarchaea group</taxon>
        <taxon>Halobacteria</taxon>
        <taxon>Halobacteriales</taxon>
        <taxon>Halorubellaceae</taxon>
        <taxon>Halorubellus</taxon>
    </lineage>
</organism>
<comment type="caution">
    <text evidence="10">The sequence shown here is derived from an EMBL/GenBank/DDBJ whole genome shotgun (WGS) entry which is preliminary data.</text>
</comment>
<evidence type="ECO:0000256" key="6">
    <source>
        <dbReference type="ARBA" id="ARBA00023125"/>
    </source>
</evidence>
<gene>
    <name evidence="10" type="ORF">ACFQGB_00700</name>
</gene>
<dbReference type="PROSITE" id="PS50944">
    <property type="entry name" value="HTH_DTXR"/>
    <property type="match status" value="1"/>
</dbReference>
<protein>
    <submittedName>
        <fullName evidence="10">Metal-dependent transcriptional regulator</fullName>
    </submittedName>
</protein>
<dbReference type="InterPro" id="IPR022687">
    <property type="entry name" value="HTH_DTXR"/>
</dbReference>
<dbReference type="SMART" id="SM00899">
    <property type="entry name" value="FeoA"/>
    <property type="match status" value="1"/>
</dbReference>
<evidence type="ECO:0000256" key="5">
    <source>
        <dbReference type="ARBA" id="ARBA00023015"/>
    </source>
</evidence>
<evidence type="ECO:0000256" key="8">
    <source>
        <dbReference type="SAM" id="MobiDB-lite"/>
    </source>
</evidence>
<sequence>MLSDVMEDYLKAIYELQDEHDPPVATSAIAEHLDVTSPTVTSMVEKLAERGLVDREKYKGVELTEEGRTVALEVLRHHRLLETYLTEHLEYDWTEVHDEADVLEHHISEEFERRLAAALGEPTVDPHGDPIPSADLSEPEATGNTRLADHDAGDVVEVARVSDRDDEELRYLQNAGITPGTVVEVVSVAPFGMVTVAVGDAEQSLPEAIAASIEVRDPDGDAGESEGDDAREGSDDEDDAHEGDEPEDGDGVENDEVLDA</sequence>
<name>A0ABD5V996_9EURY</name>